<dbReference type="SUPFAM" id="SSF56281">
    <property type="entry name" value="Metallo-hydrolase/oxidoreductase"/>
    <property type="match status" value="1"/>
</dbReference>
<keyword evidence="3" id="KW-1185">Reference proteome</keyword>
<dbReference type="Gene3D" id="3.60.15.10">
    <property type="entry name" value="Ribonuclease Z/Hydroxyacylglutathione hydrolase-like"/>
    <property type="match status" value="1"/>
</dbReference>
<evidence type="ECO:0000313" key="2">
    <source>
        <dbReference type="EMBL" id="WAS91031.1"/>
    </source>
</evidence>
<gene>
    <name evidence="2" type="ORF">O0S08_32995</name>
</gene>
<proteinExistence type="predicted"/>
<dbReference type="Pfam" id="PF12706">
    <property type="entry name" value="Lactamase_B_2"/>
    <property type="match status" value="1"/>
</dbReference>
<evidence type="ECO:0000259" key="1">
    <source>
        <dbReference type="Pfam" id="PF12706"/>
    </source>
</evidence>
<accession>A0ABY7GVN0</accession>
<dbReference type="EMBL" id="CP114040">
    <property type="protein sequence ID" value="WAS91031.1"/>
    <property type="molecule type" value="Genomic_DNA"/>
</dbReference>
<protein>
    <submittedName>
        <fullName evidence="2">MBL fold metallo-hydrolase</fullName>
    </submittedName>
</protein>
<name>A0ABY7GVN0_9BACT</name>
<feature type="domain" description="Metallo-beta-lactamase" evidence="1">
    <location>
        <begin position="78"/>
        <end position="284"/>
    </location>
</feature>
<dbReference type="PROSITE" id="PS51257">
    <property type="entry name" value="PROKAR_LIPOPROTEIN"/>
    <property type="match status" value="1"/>
</dbReference>
<evidence type="ECO:0000313" key="3">
    <source>
        <dbReference type="Proteomes" id="UP001164459"/>
    </source>
</evidence>
<dbReference type="InterPro" id="IPR001279">
    <property type="entry name" value="Metallo-B-lactamas"/>
</dbReference>
<reference evidence="2" key="1">
    <citation type="submission" date="2022-11" db="EMBL/GenBank/DDBJ databases">
        <title>Minimal conservation of predation-associated metabolite biosynthetic gene clusters underscores biosynthetic potential of Myxococcota including descriptions for ten novel species: Archangium lansinium sp. nov., Myxococcus landrumus sp. nov., Nannocystis bai.</title>
        <authorList>
            <person name="Ahearne A."/>
            <person name="Stevens C."/>
            <person name="Dowd S."/>
        </authorList>
    </citation>
    <scope>NUCLEOTIDE SEQUENCE</scope>
    <source>
        <strain evidence="2">Fl3</strain>
    </source>
</reference>
<dbReference type="RefSeq" id="WP_269033389.1">
    <property type="nucleotide sequence ID" value="NZ_CP114040.1"/>
</dbReference>
<dbReference type="Proteomes" id="UP001164459">
    <property type="component" value="Chromosome"/>
</dbReference>
<sequence>MRRAPAALLSLALLGCPSEDGAKDMPRGPALVVLGTAQDGGLPHVGCSCERCARARTDPGAGRKVASAAVVAGAQAWLIDATPDLPAQLEDLAPRTGRPRGGVDRAPLAGLFLTHAHVGHYVGLALLGFEALHAQALPVHASPRMAAFLRDNAPWDQLVRLDNVRLHMFEGAGTVTLAGGVTVAPLQVPHRDEYTDTHGFVIAGPRARALYVPDSAPWAAWPRPLPEVLAAERIDVALLDGCFYSPDELPGRDLATLAHPLIVDTMDLLQPLIDAGGVRVIFTHLNHSNPAVDPGGAAALEIRRRGFEVARDGLEIPL</sequence>
<dbReference type="InterPro" id="IPR036866">
    <property type="entry name" value="RibonucZ/Hydroxyglut_hydro"/>
</dbReference>
<organism evidence="2 3">
    <name type="scientific">Nannocystis punicea</name>
    <dbReference type="NCBI Taxonomy" id="2995304"/>
    <lineage>
        <taxon>Bacteria</taxon>
        <taxon>Pseudomonadati</taxon>
        <taxon>Myxococcota</taxon>
        <taxon>Polyangia</taxon>
        <taxon>Nannocystales</taxon>
        <taxon>Nannocystaceae</taxon>
        <taxon>Nannocystis</taxon>
    </lineage>
</organism>